<evidence type="ECO:0000313" key="2">
    <source>
        <dbReference type="EMBL" id="CAG8525928.1"/>
    </source>
</evidence>
<organism evidence="2 3">
    <name type="scientific">Gigaspora margarita</name>
    <dbReference type="NCBI Taxonomy" id="4874"/>
    <lineage>
        <taxon>Eukaryota</taxon>
        <taxon>Fungi</taxon>
        <taxon>Fungi incertae sedis</taxon>
        <taxon>Mucoromycota</taxon>
        <taxon>Glomeromycotina</taxon>
        <taxon>Glomeromycetes</taxon>
        <taxon>Diversisporales</taxon>
        <taxon>Gigasporaceae</taxon>
        <taxon>Gigaspora</taxon>
    </lineage>
</organism>
<evidence type="ECO:0000256" key="1">
    <source>
        <dbReference type="SAM" id="MobiDB-lite"/>
    </source>
</evidence>
<proteinExistence type="predicted"/>
<sequence length="116" mass="12939">MSIDQYRDVDENLSDIDDKTSNGDSILLNQSEQGFQSTSCESGSSGNRDSPVWPYFEKETAGKLGIPICKIYKTEFSKLTATSTLARHLNIHNIIALKQGKKPLNPNPHSKIEQQE</sequence>
<reference evidence="2 3" key="1">
    <citation type="submission" date="2021-06" db="EMBL/GenBank/DDBJ databases">
        <authorList>
            <person name="Kallberg Y."/>
            <person name="Tangrot J."/>
            <person name="Rosling A."/>
        </authorList>
    </citation>
    <scope>NUCLEOTIDE SEQUENCE [LARGE SCALE GENOMIC DNA]</scope>
    <source>
        <strain evidence="2 3">120-4 pot B 10/14</strain>
    </source>
</reference>
<dbReference type="EMBL" id="CAJVQB010001208">
    <property type="protein sequence ID" value="CAG8525928.1"/>
    <property type="molecule type" value="Genomic_DNA"/>
</dbReference>
<protein>
    <submittedName>
        <fullName evidence="2">39849_t:CDS:1</fullName>
    </submittedName>
</protein>
<feature type="region of interest" description="Disordered" evidence="1">
    <location>
        <begin position="1"/>
        <end position="51"/>
    </location>
</feature>
<accession>A0ABM8W4X7</accession>
<feature type="compositionally biased region" description="Polar residues" evidence="1">
    <location>
        <begin position="22"/>
        <end position="48"/>
    </location>
</feature>
<name>A0ABM8W4X7_GIGMA</name>
<keyword evidence="3" id="KW-1185">Reference proteome</keyword>
<dbReference type="Proteomes" id="UP000789901">
    <property type="component" value="Unassembled WGS sequence"/>
</dbReference>
<gene>
    <name evidence="2" type="ORF">GMARGA_LOCUS3388</name>
</gene>
<evidence type="ECO:0000313" key="3">
    <source>
        <dbReference type="Proteomes" id="UP000789901"/>
    </source>
</evidence>
<comment type="caution">
    <text evidence="2">The sequence shown here is derived from an EMBL/GenBank/DDBJ whole genome shotgun (WGS) entry which is preliminary data.</text>
</comment>
<feature type="compositionally biased region" description="Basic and acidic residues" evidence="1">
    <location>
        <begin position="1"/>
        <end position="21"/>
    </location>
</feature>